<dbReference type="InterPro" id="IPR000887">
    <property type="entry name" value="Aldlse_KDPG_KHG"/>
</dbReference>
<comment type="caution">
    <text evidence="6">The sequence shown here is derived from an EMBL/GenBank/DDBJ whole genome shotgun (WGS) entry which is preliminary data.</text>
</comment>
<evidence type="ECO:0000256" key="4">
    <source>
        <dbReference type="ARBA" id="ARBA00023239"/>
    </source>
</evidence>
<keyword evidence="5" id="KW-0119">Carbohydrate metabolism</keyword>
<dbReference type="RefSeq" id="WP_205497111.1">
    <property type="nucleotide sequence ID" value="NZ_JAFHAP010000017.1"/>
</dbReference>
<organism evidence="6 7">
    <name type="scientific">Polycladomyces zharkentensis</name>
    <dbReference type="NCBI Taxonomy" id="2807616"/>
    <lineage>
        <taxon>Bacteria</taxon>
        <taxon>Bacillati</taxon>
        <taxon>Bacillota</taxon>
        <taxon>Bacilli</taxon>
        <taxon>Bacillales</taxon>
        <taxon>Thermoactinomycetaceae</taxon>
        <taxon>Polycladomyces</taxon>
    </lineage>
</organism>
<evidence type="ECO:0000256" key="3">
    <source>
        <dbReference type="ARBA" id="ARBA00011233"/>
    </source>
</evidence>
<dbReference type="EMBL" id="JAFHAP010000017">
    <property type="protein sequence ID" value="MBN2910832.1"/>
    <property type="molecule type" value="Genomic_DNA"/>
</dbReference>
<accession>A0ABS2WMN2</accession>
<evidence type="ECO:0000256" key="1">
    <source>
        <dbReference type="ARBA" id="ARBA00004761"/>
    </source>
</evidence>
<comment type="subunit">
    <text evidence="3">Homotrimer.</text>
</comment>
<dbReference type="Proteomes" id="UP001177120">
    <property type="component" value="Unassembled WGS sequence"/>
</dbReference>
<dbReference type="Pfam" id="PF01081">
    <property type="entry name" value="Aldolase"/>
    <property type="match status" value="1"/>
</dbReference>
<gene>
    <name evidence="6" type="ORF">JQC72_15135</name>
</gene>
<dbReference type="NCBIfam" id="TIGR01182">
    <property type="entry name" value="eda"/>
    <property type="match status" value="1"/>
</dbReference>
<reference evidence="6" key="1">
    <citation type="journal article" date="2024" name="Int. J. Syst. Evol. Microbiol.">
        <title>Polycladomyces zharkentensis sp. nov., a novel thermophilic cellulose- and starch-degrading member of the Bacillota from a geothermal aquifer in Kazakhstan.</title>
        <authorList>
            <person name="Mashzhan A."/>
            <person name="Kistaubayeva A."/>
            <person name="Javier-Lopez R."/>
            <person name="Bissenova U."/>
            <person name="Bissenbay A."/>
            <person name="Birkeland N.K."/>
        </authorList>
    </citation>
    <scope>NUCLEOTIDE SEQUENCE</scope>
    <source>
        <strain evidence="6">ZKZ2T</strain>
    </source>
</reference>
<comment type="pathway">
    <text evidence="1">Carbohydrate acid metabolism.</text>
</comment>
<dbReference type="Gene3D" id="3.20.20.70">
    <property type="entry name" value="Aldolase class I"/>
    <property type="match status" value="1"/>
</dbReference>
<comment type="similarity">
    <text evidence="2">Belongs to the KHG/KDPG aldolase family.</text>
</comment>
<protein>
    <submittedName>
        <fullName evidence="6">Bifunctional 4-hydroxy-2-oxoglutarate aldolase/2-dehydro-3-deoxy-phosphogluconate aldolase</fullName>
    </submittedName>
</protein>
<evidence type="ECO:0000256" key="2">
    <source>
        <dbReference type="ARBA" id="ARBA00006906"/>
    </source>
</evidence>
<evidence type="ECO:0000313" key="7">
    <source>
        <dbReference type="Proteomes" id="UP001177120"/>
    </source>
</evidence>
<evidence type="ECO:0000256" key="5">
    <source>
        <dbReference type="ARBA" id="ARBA00023277"/>
    </source>
</evidence>
<keyword evidence="7" id="KW-1185">Reference proteome</keyword>
<sequence>MSIEKIKENGIIAIIRGHRPEDIVSIVGALHEGGVRTVEITMDTPGIGDVIERVLAEFGREMLIGAGTVLDPESARLALMAGARFIFSPSLNVETIRMAKRYGAISIPGVLTPTEILTAYEQGADAVKVFPISVLGPEYLKAVRDPLPHIPIIPTGGITLHNIGAYFQNGVIAVGLGGALVPKTTRVDSVYLQELKRRAAQFVDSVRQVRQP</sequence>
<keyword evidence="4" id="KW-0456">Lyase</keyword>
<dbReference type="PANTHER" id="PTHR30246:SF1">
    <property type="entry name" value="2-DEHYDRO-3-DEOXY-6-PHOSPHOGALACTONATE ALDOLASE-RELATED"/>
    <property type="match status" value="1"/>
</dbReference>
<evidence type="ECO:0000313" key="6">
    <source>
        <dbReference type="EMBL" id="MBN2910832.1"/>
    </source>
</evidence>
<proteinExistence type="inferred from homology"/>
<dbReference type="CDD" id="cd00452">
    <property type="entry name" value="KDPG_aldolase"/>
    <property type="match status" value="1"/>
</dbReference>
<dbReference type="SUPFAM" id="SSF51569">
    <property type="entry name" value="Aldolase"/>
    <property type="match status" value="1"/>
</dbReference>
<name>A0ABS2WMN2_9BACL</name>
<dbReference type="PANTHER" id="PTHR30246">
    <property type="entry name" value="2-KETO-3-DEOXY-6-PHOSPHOGLUCONATE ALDOLASE"/>
    <property type="match status" value="1"/>
</dbReference>
<dbReference type="InterPro" id="IPR013785">
    <property type="entry name" value="Aldolase_TIM"/>
</dbReference>